<comment type="caution">
    <text evidence="7">The sequence shown here is derived from an EMBL/GenBank/DDBJ whole genome shotgun (WGS) entry which is preliminary data.</text>
</comment>
<feature type="transmembrane region" description="Helical" evidence="5">
    <location>
        <begin position="28"/>
        <end position="51"/>
    </location>
</feature>
<gene>
    <name evidence="7" type="ORF">DRB17_12765</name>
</gene>
<feature type="transmembrane region" description="Helical" evidence="5">
    <location>
        <begin position="111"/>
        <end position="134"/>
    </location>
</feature>
<keyword evidence="5" id="KW-0813">Transport</keyword>
<dbReference type="Pfam" id="PF01061">
    <property type="entry name" value="ABC2_membrane"/>
    <property type="match status" value="1"/>
</dbReference>
<keyword evidence="2 5" id="KW-0812">Transmembrane</keyword>
<feature type="domain" description="ABC transmembrane type-2" evidence="6">
    <location>
        <begin position="27"/>
        <end position="256"/>
    </location>
</feature>
<dbReference type="EMBL" id="QPMH01000011">
    <property type="protein sequence ID" value="RDD61560.1"/>
    <property type="molecule type" value="Genomic_DNA"/>
</dbReference>
<dbReference type="PROSITE" id="PS51012">
    <property type="entry name" value="ABC_TM2"/>
    <property type="match status" value="1"/>
</dbReference>
<dbReference type="InterPro" id="IPR000412">
    <property type="entry name" value="ABC_2_transport"/>
</dbReference>
<protein>
    <recommendedName>
        <fullName evidence="5">Transport permease protein</fullName>
    </recommendedName>
</protein>
<evidence type="ECO:0000256" key="3">
    <source>
        <dbReference type="ARBA" id="ARBA00022989"/>
    </source>
</evidence>
<dbReference type="AlphaFoldDB" id="A0A369T8D0"/>
<evidence type="ECO:0000256" key="1">
    <source>
        <dbReference type="ARBA" id="ARBA00004141"/>
    </source>
</evidence>
<dbReference type="InterPro" id="IPR052522">
    <property type="entry name" value="ABC-2_transport_permease"/>
</dbReference>
<evidence type="ECO:0000256" key="2">
    <source>
        <dbReference type="ARBA" id="ARBA00022692"/>
    </source>
</evidence>
<dbReference type="Proteomes" id="UP000253941">
    <property type="component" value="Unassembled WGS sequence"/>
</dbReference>
<proteinExistence type="inferred from homology"/>
<evidence type="ECO:0000313" key="7">
    <source>
        <dbReference type="EMBL" id="RDD61560.1"/>
    </source>
</evidence>
<evidence type="ECO:0000259" key="6">
    <source>
        <dbReference type="PROSITE" id="PS51012"/>
    </source>
</evidence>
<dbReference type="PRINTS" id="PR00164">
    <property type="entry name" value="ABC2TRNSPORT"/>
</dbReference>
<dbReference type="InterPro" id="IPR013525">
    <property type="entry name" value="ABC2_TM"/>
</dbReference>
<evidence type="ECO:0000256" key="5">
    <source>
        <dbReference type="RuleBase" id="RU361157"/>
    </source>
</evidence>
<dbReference type="GO" id="GO:0043190">
    <property type="term" value="C:ATP-binding cassette (ABC) transporter complex"/>
    <property type="evidence" value="ECO:0007669"/>
    <property type="project" value="InterPro"/>
</dbReference>
<dbReference type="RefSeq" id="WP_114582591.1">
    <property type="nucleotide sequence ID" value="NZ_QPMH01000011.1"/>
</dbReference>
<reference evidence="7 8" key="1">
    <citation type="submission" date="2018-07" db="EMBL/GenBank/DDBJ databases">
        <title>Venubactetium sediminum gen. nov., sp. nov., isolated from a marine solar saltern.</title>
        <authorList>
            <person name="Wang S."/>
        </authorList>
    </citation>
    <scope>NUCLEOTIDE SEQUENCE [LARGE SCALE GENOMIC DNA]</scope>
    <source>
        <strain evidence="7 8">WD2A32</strain>
    </source>
</reference>
<comment type="similarity">
    <text evidence="5">Belongs to the ABC-2 integral membrane protein family.</text>
</comment>
<comment type="subcellular location">
    <subcellularLocation>
        <location evidence="5">Cell inner membrane</location>
        <topology evidence="5">Multi-pass membrane protein</topology>
    </subcellularLocation>
    <subcellularLocation>
        <location evidence="1">Membrane</location>
        <topology evidence="1">Multi-pass membrane protein</topology>
    </subcellularLocation>
</comment>
<evidence type="ECO:0000256" key="4">
    <source>
        <dbReference type="ARBA" id="ARBA00023136"/>
    </source>
</evidence>
<feature type="transmembrane region" description="Helical" evidence="5">
    <location>
        <begin position="181"/>
        <end position="199"/>
    </location>
</feature>
<keyword evidence="3 5" id="KW-1133">Transmembrane helix</keyword>
<organism evidence="7 8">
    <name type="scientific">Ferruginivarius sediminum</name>
    <dbReference type="NCBI Taxonomy" id="2661937"/>
    <lineage>
        <taxon>Bacteria</taxon>
        <taxon>Pseudomonadati</taxon>
        <taxon>Pseudomonadota</taxon>
        <taxon>Alphaproteobacteria</taxon>
        <taxon>Rhodospirillales</taxon>
        <taxon>Rhodospirillaceae</taxon>
        <taxon>Ferruginivarius</taxon>
    </lineage>
</organism>
<feature type="transmembrane region" description="Helical" evidence="5">
    <location>
        <begin position="231"/>
        <end position="253"/>
    </location>
</feature>
<sequence length="261" mass="27671">MQARRIGVIHARGLWTFYSFGLFRALRFGLEALVGPVASGMLFLLVFSIAIGGTQDLRGGVTFLQYLAPGIAMFTLIHSAFEMAAFPVIYDKIEGIIQDPLMSPLAPWEVAAGYALTGATVGLMTGGATLMLGWAFVPLPMHDPAVILGFAVAAALLFGMCGTIAGLWAEKWDQLSVVDSFLMLPLAFLSGAFFTVHSVPELGRDLIAMNPVFYAIDGARFGVLGVGDAPLAVGAAVMAALDVAVAVLVWRLFAIGYKIKP</sequence>
<dbReference type="PANTHER" id="PTHR43332">
    <property type="entry name" value="INNER MEMBRANE TRANSPORT PERMEASE YADH-RELATED"/>
    <property type="match status" value="1"/>
</dbReference>
<keyword evidence="4 5" id="KW-0472">Membrane</keyword>
<dbReference type="PANTHER" id="PTHR43332:SF1">
    <property type="entry name" value="TRANSPORT PERMEASE PROTEIN"/>
    <property type="match status" value="1"/>
</dbReference>
<feature type="transmembrane region" description="Helical" evidence="5">
    <location>
        <begin position="146"/>
        <end position="169"/>
    </location>
</feature>
<feature type="transmembrane region" description="Helical" evidence="5">
    <location>
        <begin position="63"/>
        <end position="90"/>
    </location>
</feature>
<keyword evidence="5" id="KW-1003">Cell membrane</keyword>
<dbReference type="PIRSF" id="PIRSF006648">
    <property type="entry name" value="DrrB"/>
    <property type="match status" value="1"/>
</dbReference>
<keyword evidence="8" id="KW-1185">Reference proteome</keyword>
<evidence type="ECO:0000313" key="8">
    <source>
        <dbReference type="Proteomes" id="UP000253941"/>
    </source>
</evidence>
<dbReference type="GO" id="GO:0140359">
    <property type="term" value="F:ABC-type transporter activity"/>
    <property type="evidence" value="ECO:0007669"/>
    <property type="project" value="InterPro"/>
</dbReference>
<accession>A0A369T8D0</accession>
<dbReference type="InterPro" id="IPR047817">
    <property type="entry name" value="ABC2_TM_bact-type"/>
</dbReference>
<name>A0A369T8D0_9PROT</name>